<dbReference type="Gene3D" id="3.30.1310.10">
    <property type="entry name" value="Nucleoid-associated protein YbaB-like domain"/>
    <property type="match status" value="1"/>
</dbReference>
<dbReference type="InterPro" id="IPR036894">
    <property type="entry name" value="YbaB-like_sf"/>
</dbReference>
<dbReference type="SUPFAM" id="SSF82607">
    <property type="entry name" value="YbaB-like"/>
    <property type="match status" value="1"/>
</dbReference>
<proteinExistence type="predicted"/>
<evidence type="ECO:0000313" key="1">
    <source>
        <dbReference type="EMBL" id="MFC4565727.1"/>
    </source>
</evidence>
<comment type="caution">
    <text evidence="1">The sequence shown here is derived from an EMBL/GenBank/DDBJ whole genome shotgun (WGS) entry which is preliminary data.</text>
</comment>
<protein>
    <submittedName>
        <fullName evidence="1">YbaB/EbfC family nucleoid-associated protein</fullName>
    </submittedName>
</protein>
<sequence>MSSYPEQMEQALARLREDQEKVTRASASLASATEEAVSKDRAISAKINADGELVELKFRTTSYQSMPPAELSAAVMDVIKRARDKMQARVMEAFGPFAPEGIDMEAARTGGFDPAKMLADLGLDKLDFPDSGRPSA</sequence>
<name>A0ABV9E496_9ACTN</name>
<keyword evidence="2" id="KW-1185">Reference proteome</keyword>
<dbReference type="RefSeq" id="WP_378579984.1">
    <property type="nucleotide sequence ID" value="NZ_JBHSFQ010000045.1"/>
</dbReference>
<reference evidence="2" key="1">
    <citation type="journal article" date="2019" name="Int. J. Syst. Evol. Microbiol.">
        <title>The Global Catalogue of Microorganisms (GCM) 10K type strain sequencing project: providing services to taxonomists for standard genome sequencing and annotation.</title>
        <authorList>
            <consortium name="The Broad Institute Genomics Platform"/>
            <consortium name="The Broad Institute Genome Sequencing Center for Infectious Disease"/>
            <person name="Wu L."/>
            <person name="Ma J."/>
        </authorList>
    </citation>
    <scope>NUCLEOTIDE SEQUENCE [LARGE SCALE GENOMIC DNA]</scope>
    <source>
        <strain evidence="2">XZYJ18</strain>
    </source>
</reference>
<dbReference type="Proteomes" id="UP001595923">
    <property type="component" value="Unassembled WGS sequence"/>
</dbReference>
<evidence type="ECO:0000313" key="2">
    <source>
        <dbReference type="Proteomes" id="UP001595923"/>
    </source>
</evidence>
<dbReference type="EMBL" id="JBHSFQ010000045">
    <property type="protein sequence ID" value="MFC4565727.1"/>
    <property type="molecule type" value="Genomic_DNA"/>
</dbReference>
<gene>
    <name evidence="1" type="ORF">ACFO4E_28035</name>
</gene>
<dbReference type="InterPro" id="IPR004401">
    <property type="entry name" value="YbaB/EbfC"/>
</dbReference>
<organism evidence="1 2">
    <name type="scientific">Nocardiopsis mangrovi</name>
    <dbReference type="NCBI Taxonomy" id="1179818"/>
    <lineage>
        <taxon>Bacteria</taxon>
        <taxon>Bacillati</taxon>
        <taxon>Actinomycetota</taxon>
        <taxon>Actinomycetes</taxon>
        <taxon>Streptosporangiales</taxon>
        <taxon>Nocardiopsidaceae</taxon>
        <taxon>Nocardiopsis</taxon>
    </lineage>
</organism>
<dbReference type="Pfam" id="PF02575">
    <property type="entry name" value="YbaB_DNA_bd"/>
    <property type="match status" value="1"/>
</dbReference>
<accession>A0ABV9E496</accession>